<feature type="region of interest" description="Disordered" evidence="1">
    <location>
        <begin position="1"/>
        <end position="52"/>
    </location>
</feature>
<evidence type="ECO:0000256" key="1">
    <source>
        <dbReference type="SAM" id="MobiDB-lite"/>
    </source>
</evidence>
<accession>A0ABP7CCR6</accession>
<protein>
    <submittedName>
        <fullName evidence="2">Uncharacterized protein</fullName>
    </submittedName>
</protein>
<comment type="caution">
    <text evidence="2">The sequence shown here is derived from an EMBL/GenBank/DDBJ whole genome shotgun (WGS) entry which is preliminary data.</text>
</comment>
<dbReference type="RefSeq" id="WP_345150927.1">
    <property type="nucleotide sequence ID" value="NZ_BAABEO010000015.1"/>
</dbReference>
<proteinExistence type="predicted"/>
<sequence>MTTPADQPLPDEPLPGAVPSNKPLSGEPLPDEPTVGAASYGTAPEDALPHNASDEFDVDLEQANDGPLKAATRWVVGLLDAVLGGDGSDVMGATAVVRRIDNDTEILRVTGYNIDEAEGLVALLRKDLAELTRGEFLEKWGAKDGVETSL</sequence>
<evidence type="ECO:0000313" key="2">
    <source>
        <dbReference type="EMBL" id="GAA3684960.1"/>
    </source>
</evidence>
<reference evidence="3" key="1">
    <citation type="journal article" date="2019" name="Int. J. Syst. Evol. Microbiol.">
        <title>The Global Catalogue of Microorganisms (GCM) 10K type strain sequencing project: providing services to taxonomists for standard genome sequencing and annotation.</title>
        <authorList>
            <consortium name="The Broad Institute Genomics Platform"/>
            <consortium name="The Broad Institute Genome Sequencing Center for Infectious Disease"/>
            <person name="Wu L."/>
            <person name="Ma J."/>
        </authorList>
    </citation>
    <scope>NUCLEOTIDE SEQUENCE [LARGE SCALE GENOMIC DNA]</scope>
    <source>
        <strain evidence="3">JCM 30742</strain>
    </source>
</reference>
<organism evidence="2 3">
    <name type="scientific">Arthrobacter ginkgonis</name>
    <dbReference type="NCBI Taxonomy" id="1630594"/>
    <lineage>
        <taxon>Bacteria</taxon>
        <taxon>Bacillati</taxon>
        <taxon>Actinomycetota</taxon>
        <taxon>Actinomycetes</taxon>
        <taxon>Micrococcales</taxon>
        <taxon>Micrococcaceae</taxon>
        <taxon>Arthrobacter</taxon>
    </lineage>
</organism>
<dbReference type="Proteomes" id="UP001500752">
    <property type="component" value="Unassembled WGS sequence"/>
</dbReference>
<dbReference type="EMBL" id="BAABEO010000015">
    <property type="protein sequence ID" value="GAA3684960.1"/>
    <property type="molecule type" value="Genomic_DNA"/>
</dbReference>
<evidence type="ECO:0000313" key="3">
    <source>
        <dbReference type="Proteomes" id="UP001500752"/>
    </source>
</evidence>
<name>A0ABP7CCR6_9MICC</name>
<gene>
    <name evidence="2" type="ORF">GCM10023081_23190</name>
</gene>
<keyword evidence="3" id="KW-1185">Reference proteome</keyword>